<keyword evidence="7 8" id="KW-0472">Membrane</keyword>
<feature type="transmembrane region" description="Helical" evidence="8">
    <location>
        <begin position="71"/>
        <end position="96"/>
    </location>
</feature>
<keyword evidence="6 8" id="KW-1133">Transmembrane helix</keyword>
<dbReference type="PANTHER" id="PTHR43414:SF6">
    <property type="entry name" value="MULTIDRUG RESISTANCE PROTEIN MDTG"/>
    <property type="match status" value="1"/>
</dbReference>
<dbReference type="Gene3D" id="1.20.1250.20">
    <property type="entry name" value="MFS general substrate transporter like domains"/>
    <property type="match status" value="1"/>
</dbReference>
<evidence type="ECO:0000259" key="9">
    <source>
        <dbReference type="PROSITE" id="PS50850"/>
    </source>
</evidence>
<dbReference type="InterPro" id="IPR005829">
    <property type="entry name" value="Sugar_transporter_CS"/>
</dbReference>
<dbReference type="InterPro" id="IPR001958">
    <property type="entry name" value="Tet-R_TetA/multi-R_MdtG-like"/>
</dbReference>
<name>A0ABR8FI93_9NOST</name>
<comment type="caution">
    <text evidence="10">The sequence shown here is derived from an EMBL/GenBank/DDBJ whole genome shotgun (WGS) entry which is preliminary data.</text>
</comment>
<evidence type="ECO:0000256" key="4">
    <source>
        <dbReference type="ARBA" id="ARBA00022475"/>
    </source>
</evidence>
<dbReference type="InterPro" id="IPR020846">
    <property type="entry name" value="MFS_dom"/>
</dbReference>
<keyword evidence="5 8" id="KW-0812">Transmembrane</keyword>
<feature type="transmembrane region" description="Helical" evidence="8">
    <location>
        <begin position="367"/>
        <end position="383"/>
    </location>
</feature>
<feature type="transmembrane region" description="Helical" evidence="8">
    <location>
        <begin position="6"/>
        <end position="29"/>
    </location>
</feature>
<accession>A0ABR8FI93</accession>
<evidence type="ECO:0000256" key="1">
    <source>
        <dbReference type="ARBA" id="ARBA00004651"/>
    </source>
</evidence>
<evidence type="ECO:0000256" key="7">
    <source>
        <dbReference type="ARBA" id="ARBA00023136"/>
    </source>
</evidence>
<evidence type="ECO:0000256" key="6">
    <source>
        <dbReference type="ARBA" id="ARBA00022989"/>
    </source>
</evidence>
<feature type="transmembrane region" description="Helical" evidence="8">
    <location>
        <begin position="332"/>
        <end position="355"/>
    </location>
</feature>
<dbReference type="PRINTS" id="PR01035">
    <property type="entry name" value="TCRTETA"/>
</dbReference>
<keyword evidence="4" id="KW-1003">Cell membrane</keyword>
<evidence type="ECO:0000313" key="10">
    <source>
        <dbReference type="EMBL" id="MBD2568421.1"/>
    </source>
</evidence>
<evidence type="ECO:0000313" key="11">
    <source>
        <dbReference type="Proteomes" id="UP000640531"/>
    </source>
</evidence>
<dbReference type="PROSITE" id="PS00216">
    <property type="entry name" value="SUGAR_TRANSPORT_1"/>
    <property type="match status" value="1"/>
</dbReference>
<dbReference type="Proteomes" id="UP000640531">
    <property type="component" value="Unassembled WGS sequence"/>
</dbReference>
<feature type="transmembrane region" description="Helical" evidence="8">
    <location>
        <begin position="128"/>
        <end position="149"/>
    </location>
</feature>
<gene>
    <name evidence="10" type="ORF">H6G59_11005</name>
</gene>
<evidence type="ECO:0000256" key="3">
    <source>
        <dbReference type="ARBA" id="ARBA00022448"/>
    </source>
</evidence>
<feature type="transmembrane region" description="Helical" evidence="8">
    <location>
        <begin position="198"/>
        <end position="223"/>
    </location>
</feature>
<feature type="transmembrane region" description="Helical" evidence="8">
    <location>
        <begin position="155"/>
        <end position="177"/>
    </location>
</feature>
<feature type="transmembrane region" description="Helical" evidence="8">
    <location>
        <begin position="298"/>
        <end position="320"/>
    </location>
</feature>
<evidence type="ECO:0000256" key="8">
    <source>
        <dbReference type="SAM" id="Phobius"/>
    </source>
</evidence>
<evidence type="ECO:0000256" key="5">
    <source>
        <dbReference type="ARBA" id="ARBA00022692"/>
    </source>
</evidence>
<reference evidence="10 11" key="1">
    <citation type="journal article" date="2020" name="ISME J.">
        <title>Comparative genomics reveals insights into cyanobacterial evolution and habitat adaptation.</title>
        <authorList>
            <person name="Chen M.Y."/>
            <person name="Teng W.K."/>
            <person name="Zhao L."/>
            <person name="Hu C.X."/>
            <person name="Zhou Y.K."/>
            <person name="Han B.P."/>
            <person name="Song L.R."/>
            <person name="Shu W.S."/>
        </authorList>
    </citation>
    <scope>NUCLEOTIDE SEQUENCE [LARGE SCALE GENOMIC DNA]</scope>
    <source>
        <strain evidence="10 11">FACHB-196</strain>
    </source>
</reference>
<feature type="transmembrane region" description="Helical" evidence="8">
    <location>
        <begin position="41"/>
        <end position="59"/>
    </location>
</feature>
<dbReference type="PANTHER" id="PTHR43414">
    <property type="entry name" value="MULTIDRUG RESISTANCE PROTEIN MDTG"/>
    <property type="match status" value="1"/>
</dbReference>
<feature type="domain" description="Major facilitator superfamily (MFS) profile" evidence="9">
    <location>
        <begin position="4"/>
        <end position="389"/>
    </location>
</feature>
<dbReference type="InterPro" id="IPR036259">
    <property type="entry name" value="MFS_trans_sf"/>
</dbReference>
<sequence>MNRNFWITALIAFVNSLSFTILIPIIYLYGKQFGLNDFQTSLLFSIYSIAQFFATPVIGKLSDRFGRKPLLIISLAGTVIANSIAGTATTAGLLFFARFLDGITGGNASVAQAVISDITSPKNRAQAFGIYGAAMGLGFVLGPATSLLAQQFSLGAAFLASGGVAFVALLVTIFFLPETLPHQATKSKNIFDLGLGNLIKGLAMPGVGILLLINFLTGTTFTMFTYAFQPYFIQVLGQNSKSLTLLFLLFGILGVIMQTWGVSMMSKKIDVVKILFLGLFFRSFSFALMPIFPNITYFVIISIMFSIFNSLVQPMISTLISLNAQPQDQGTALGLNASYLSISNGIGPVIAGVIVKQSNPLTYGYPLYLAGLLTFFVLGFAIYNRKRYTPRNS</sequence>
<keyword evidence="11" id="KW-1185">Reference proteome</keyword>
<dbReference type="PROSITE" id="PS50850">
    <property type="entry name" value="MFS"/>
    <property type="match status" value="1"/>
</dbReference>
<organism evidence="10 11">
    <name type="scientific">Anabaena lutea FACHB-196</name>
    <dbReference type="NCBI Taxonomy" id="2692881"/>
    <lineage>
        <taxon>Bacteria</taxon>
        <taxon>Bacillati</taxon>
        <taxon>Cyanobacteriota</taxon>
        <taxon>Cyanophyceae</taxon>
        <taxon>Nostocales</taxon>
        <taxon>Nostocaceae</taxon>
        <taxon>Anabaena</taxon>
    </lineage>
</organism>
<protein>
    <submittedName>
        <fullName evidence="10">MFS transporter</fullName>
    </submittedName>
</protein>
<evidence type="ECO:0000256" key="2">
    <source>
        <dbReference type="ARBA" id="ARBA00007520"/>
    </source>
</evidence>
<comment type="similarity">
    <text evidence="2">Belongs to the major facilitator superfamily. TCR/Tet family.</text>
</comment>
<keyword evidence="3" id="KW-0813">Transport</keyword>
<feature type="transmembrane region" description="Helical" evidence="8">
    <location>
        <begin position="243"/>
        <end position="262"/>
    </location>
</feature>
<proteinExistence type="inferred from homology"/>
<dbReference type="SUPFAM" id="SSF103473">
    <property type="entry name" value="MFS general substrate transporter"/>
    <property type="match status" value="1"/>
</dbReference>
<dbReference type="Pfam" id="PF07690">
    <property type="entry name" value="MFS_1"/>
    <property type="match status" value="2"/>
</dbReference>
<dbReference type="CDD" id="cd17330">
    <property type="entry name" value="MFS_SLC46_TetA_like"/>
    <property type="match status" value="1"/>
</dbReference>
<dbReference type="EMBL" id="JACJST010000008">
    <property type="protein sequence ID" value="MBD2568421.1"/>
    <property type="molecule type" value="Genomic_DNA"/>
</dbReference>
<dbReference type="InterPro" id="IPR011701">
    <property type="entry name" value="MFS"/>
</dbReference>
<comment type="subcellular location">
    <subcellularLocation>
        <location evidence="1">Cell membrane</location>
        <topology evidence="1">Multi-pass membrane protein</topology>
    </subcellularLocation>
</comment>